<sequence>MAEQSDRRVALVTGGARGIGRAIARDLARDHHVAITWTTTEPRDADAGIAPIRADLRAPGSAAAVIEAVLAQFGRLDVIVNNAGLVRPTPKESVETAAAADILAVNLLAPGALLAAALPHLKAGASIVSLSSVNAVLPPRDAAFYGASKAALNLWTRAMAKELGPRGIRVNAVAPGAINIPEAPRPEDLTARFVEDTALGRIGRPEDVASAVRFLAGAQAGFITGEVLTVSGGYRL</sequence>
<dbReference type="EMBL" id="FWFQ01000024">
    <property type="protein sequence ID" value="SLN56999.1"/>
    <property type="molecule type" value="Genomic_DNA"/>
</dbReference>
<dbReference type="AlphaFoldDB" id="A0A1Y5T6H2"/>
<organism evidence="4 5">
    <name type="scientific">Pseudoruegeria aquimaris</name>
    <dbReference type="NCBI Taxonomy" id="393663"/>
    <lineage>
        <taxon>Bacteria</taxon>
        <taxon>Pseudomonadati</taxon>
        <taxon>Pseudomonadota</taxon>
        <taxon>Alphaproteobacteria</taxon>
        <taxon>Rhodobacterales</taxon>
        <taxon>Roseobacteraceae</taxon>
        <taxon>Pseudoruegeria</taxon>
    </lineage>
</organism>
<dbReference type="OrthoDB" id="9803333at2"/>
<dbReference type="InterPro" id="IPR057326">
    <property type="entry name" value="KR_dom"/>
</dbReference>
<evidence type="ECO:0000313" key="5">
    <source>
        <dbReference type="Proteomes" id="UP000193409"/>
    </source>
</evidence>
<dbReference type="Gene3D" id="3.40.50.720">
    <property type="entry name" value="NAD(P)-binding Rossmann-like Domain"/>
    <property type="match status" value="1"/>
</dbReference>
<accession>A0A1Y5T6H2</accession>
<dbReference type="EC" id="1.-.-.-" evidence="4"/>
<dbReference type="GO" id="GO:0016491">
    <property type="term" value="F:oxidoreductase activity"/>
    <property type="evidence" value="ECO:0007669"/>
    <property type="project" value="UniProtKB-KW"/>
</dbReference>
<dbReference type="SMART" id="SM00822">
    <property type="entry name" value="PKS_KR"/>
    <property type="match status" value="1"/>
</dbReference>
<dbReference type="PRINTS" id="PR00081">
    <property type="entry name" value="GDHRDH"/>
</dbReference>
<dbReference type="InterPro" id="IPR002347">
    <property type="entry name" value="SDR_fam"/>
</dbReference>
<proteinExistence type="inferred from homology"/>
<dbReference type="PANTHER" id="PTHR43639">
    <property type="entry name" value="OXIDOREDUCTASE, SHORT-CHAIN DEHYDROGENASE/REDUCTASE FAMILY (AFU_ORTHOLOGUE AFUA_5G02870)"/>
    <property type="match status" value="1"/>
</dbReference>
<keyword evidence="2 4" id="KW-0560">Oxidoreductase</keyword>
<reference evidence="4 5" key="1">
    <citation type="submission" date="2017-03" db="EMBL/GenBank/DDBJ databases">
        <authorList>
            <person name="Afonso C.L."/>
            <person name="Miller P.J."/>
            <person name="Scott M.A."/>
            <person name="Spackman E."/>
            <person name="Goraichik I."/>
            <person name="Dimitrov K.M."/>
            <person name="Suarez D.L."/>
            <person name="Swayne D.E."/>
        </authorList>
    </citation>
    <scope>NUCLEOTIDE SEQUENCE [LARGE SCALE GENOMIC DNA]</scope>
    <source>
        <strain evidence="4 5">CECT 7680</strain>
    </source>
</reference>
<evidence type="ECO:0000313" key="4">
    <source>
        <dbReference type="EMBL" id="SLN56999.1"/>
    </source>
</evidence>
<comment type="similarity">
    <text evidence="1">Belongs to the short-chain dehydrogenases/reductases (SDR) family.</text>
</comment>
<keyword evidence="5" id="KW-1185">Reference proteome</keyword>
<evidence type="ECO:0000256" key="2">
    <source>
        <dbReference type="ARBA" id="ARBA00023002"/>
    </source>
</evidence>
<evidence type="ECO:0000259" key="3">
    <source>
        <dbReference type="SMART" id="SM00822"/>
    </source>
</evidence>
<dbReference type="PROSITE" id="PS00061">
    <property type="entry name" value="ADH_SHORT"/>
    <property type="match status" value="1"/>
</dbReference>
<gene>
    <name evidence="4" type="primary">ydaD_2</name>
    <name evidence="4" type="ORF">PSA7680_02972</name>
</gene>
<dbReference type="Pfam" id="PF13561">
    <property type="entry name" value="adh_short_C2"/>
    <property type="match status" value="1"/>
</dbReference>
<evidence type="ECO:0000256" key="1">
    <source>
        <dbReference type="ARBA" id="ARBA00006484"/>
    </source>
</evidence>
<dbReference type="Proteomes" id="UP000193409">
    <property type="component" value="Unassembled WGS sequence"/>
</dbReference>
<name>A0A1Y5T6H2_9RHOB</name>
<dbReference type="SUPFAM" id="SSF51735">
    <property type="entry name" value="NAD(P)-binding Rossmann-fold domains"/>
    <property type="match status" value="1"/>
</dbReference>
<feature type="domain" description="Ketoreductase" evidence="3">
    <location>
        <begin position="8"/>
        <end position="189"/>
    </location>
</feature>
<dbReference type="CDD" id="cd05233">
    <property type="entry name" value="SDR_c"/>
    <property type="match status" value="1"/>
</dbReference>
<dbReference type="PANTHER" id="PTHR43639:SF1">
    <property type="entry name" value="SHORT-CHAIN DEHYDROGENASE_REDUCTASE FAMILY PROTEIN"/>
    <property type="match status" value="1"/>
</dbReference>
<protein>
    <submittedName>
        <fullName evidence="4">General stress protein 39</fullName>
        <ecNumber evidence="4">1.-.-.-</ecNumber>
    </submittedName>
</protein>
<dbReference type="RefSeq" id="WP_085869506.1">
    <property type="nucleotide sequence ID" value="NZ_FWFQ01000024.1"/>
</dbReference>
<dbReference type="FunFam" id="3.40.50.720:FF:000084">
    <property type="entry name" value="Short-chain dehydrogenase reductase"/>
    <property type="match status" value="1"/>
</dbReference>
<dbReference type="InterPro" id="IPR036291">
    <property type="entry name" value="NAD(P)-bd_dom_sf"/>
</dbReference>
<dbReference type="PRINTS" id="PR00080">
    <property type="entry name" value="SDRFAMILY"/>
</dbReference>
<dbReference type="InterPro" id="IPR020904">
    <property type="entry name" value="Sc_DH/Rdtase_CS"/>
</dbReference>